<keyword evidence="3" id="KW-1185">Reference proteome</keyword>
<keyword evidence="1" id="KW-1133">Transmembrane helix</keyword>
<name>A0ABV8RF70_9SPHN</name>
<evidence type="ECO:0000256" key="1">
    <source>
        <dbReference type="SAM" id="Phobius"/>
    </source>
</evidence>
<keyword evidence="1" id="KW-0812">Transmembrane</keyword>
<dbReference type="InterPro" id="IPR007047">
    <property type="entry name" value="Flp_Fap"/>
</dbReference>
<comment type="caution">
    <text evidence="2">The sequence shown here is derived from an EMBL/GenBank/DDBJ whole genome shotgun (WGS) entry which is preliminary data.</text>
</comment>
<evidence type="ECO:0000313" key="2">
    <source>
        <dbReference type="EMBL" id="MFC4291855.1"/>
    </source>
</evidence>
<dbReference type="Pfam" id="PF04964">
    <property type="entry name" value="Flp_Fap"/>
    <property type="match status" value="1"/>
</dbReference>
<feature type="transmembrane region" description="Helical" evidence="1">
    <location>
        <begin position="20"/>
        <end position="40"/>
    </location>
</feature>
<reference evidence="3" key="1">
    <citation type="journal article" date="2019" name="Int. J. Syst. Evol. Microbiol.">
        <title>The Global Catalogue of Microorganisms (GCM) 10K type strain sequencing project: providing services to taxonomists for standard genome sequencing and annotation.</title>
        <authorList>
            <consortium name="The Broad Institute Genomics Platform"/>
            <consortium name="The Broad Institute Genome Sequencing Center for Infectious Disease"/>
            <person name="Wu L."/>
            <person name="Ma J."/>
        </authorList>
    </citation>
    <scope>NUCLEOTIDE SEQUENCE [LARGE SCALE GENOMIC DNA]</scope>
    <source>
        <strain evidence="3">CECT 8531</strain>
    </source>
</reference>
<dbReference type="Proteomes" id="UP001595887">
    <property type="component" value="Unassembled WGS sequence"/>
</dbReference>
<accession>A0ABV8RF70</accession>
<sequence length="61" mass="6341">MLETVRGILKCQDGATAVEYGLIAGLIVVVLVAALSNVAFSTSDMWNAVSNKVITASENVS</sequence>
<evidence type="ECO:0000313" key="3">
    <source>
        <dbReference type="Proteomes" id="UP001595887"/>
    </source>
</evidence>
<organism evidence="2 3">
    <name type="scientific">Sphingorhabdus arenilitoris</name>
    <dbReference type="NCBI Taxonomy" id="1490041"/>
    <lineage>
        <taxon>Bacteria</taxon>
        <taxon>Pseudomonadati</taxon>
        <taxon>Pseudomonadota</taxon>
        <taxon>Alphaproteobacteria</taxon>
        <taxon>Sphingomonadales</taxon>
        <taxon>Sphingomonadaceae</taxon>
        <taxon>Sphingorhabdus</taxon>
    </lineage>
</organism>
<dbReference type="EMBL" id="JBHSDH010000013">
    <property type="protein sequence ID" value="MFC4291855.1"/>
    <property type="molecule type" value="Genomic_DNA"/>
</dbReference>
<proteinExistence type="predicted"/>
<dbReference type="RefSeq" id="WP_381422073.1">
    <property type="nucleotide sequence ID" value="NZ_JBHSDH010000013.1"/>
</dbReference>
<protein>
    <submittedName>
        <fullName evidence="2">Flp family type IVb pilin</fullName>
    </submittedName>
</protein>
<gene>
    <name evidence="2" type="ORF">ACFOWX_05430</name>
</gene>
<keyword evidence="1" id="KW-0472">Membrane</keyword>